<dbReference type="AlphaFoldDB" id="A0AAW8JB93"/>
<evidence type="ECO:0000259" key="2">
    <source>
        <dbReference type="Pfam" id="PF05662"/>
    </source>
</evidence>
<dbReference type="EMBL" id="JAVIDL010000023">
    <property type="protein sequence ID" value="MDQ8936416.1"/>
    <property type="molecule type" value="Genomic_DNA"/>
</dbReference>
<evidence type="ECO:0000313" key="4">
    <source>
        <dbReference type="EMBL" id="MDQ8936416.1"/>
    </source>
</evidence>
<dbReference type="GO" id="GO:0019867">
    <property type="term" value="C:outer membrane"/>
    <property type="evidence" value="ECO:0007669"/>
    <property type="project" value="InterPro"/>
</dbReference>
<feature type="domain" description="Trimeric autotransporter adhesin YadA-like stalk" evidence="2">
    <location>
        <begin position="402"/>
        <end position="442"/>
    </location>
</feature>
<proteinExistence type="predicted"/>
<feature type="domain" description="Trimeric autotransporter adhesin YadA-like stalk" evidence="2">
    <location>
        <begin position="679"/>
        <end position="715"/>
    </location>
</feature>
<dbReference type="Gene3D" id="2.150.10.10">
    <property type="entry name" value="Serralysin-like metalloprotease, C-terminal"/>
    <property type="match status" value="2"/>
</dbReference>
<evidence type="ECO:0000259" key="3">
    <source>
        <dbReference type="Pfam" id="PF13018"/>
    </source>
</evidence>
<dbReference type="InterPro" id="IPR011049">
    <property type="entry name" value="Serralysin-like_metalloprot_C"/>
</dbReference>
<name>A0AAW8JB93_9GAMM</name>
<feature type="non-terminal residue" evidence="4">
    <location>
        <position position="1018"/>
    </location>
</feature>
<feature type="domain" description="Trimeric autotransporter adhesin YadA-like head" evidence="1">
    <location>
        <begin position="245"/>
        <end position="270"/>
    </location>
</feature>
<dbReference type="Proteomes" id="UP001243844">
    <property type="component" value="Unassembled WGS sequence"/>
</dbReference>
<dbReference type="RefSeq" id="WP_308981702.1">
    <property type="nucleotide sequence ID" value="NZ_JAVIDL010000023.1"/>
</dbReference>
<accession>A0AAW8JB93</accession>
<dbReference type="CDD" id="cd12820">
    <property type="entry name" value="LbR_YadA-like"/>
    <property type="match status" value="1"/>
</dbReference>
<dbReference type="Gene3D" id="2.20.70.140">
    <property type="match status" value="2"/>
</dbReference>
<dbReference type="InterPro" id="IPR008635">
    <property type="entry name" value="Coiled_stalk_dom"/>
</dbReference>
<reference evidence="4" key="1">
    <citation type="submission" date="2023-08" db="EMBL/GenBank/DDBJ databases">
        <title>Emergence of clinically-relevant ST2 carbapenem-resistant Acinetobacter baumannii strains in hospital sewages in Zhejiang, East of China.</title>
        <authorList>
            <person name="Kaichao C."/>
            <person name="Zhang R."/>
        </authorList>
    </citation>
    <scope>NUCLEOTIDE SEQUENCE</scope>
    <source>
        <strain evidence="4">M-RB-37</strain>
    </source>
</reference>
<feature type="domain" description="Trimeric autotransporter adhesin YadA-like stalk" evidence="2">
    <location>
        <begin position="937"/>
        <end position="970"/>
    </location>
</feature>
<dbReference type="Pfam" id="PF05658">
    <property type="entry name" value="YadA_head"/>
    <property type="match status" value="5"/>
</dbReference>
<dbReference type="Pfam" id="PF13018">
    <property type="entry name" value="ESPR"/>
    <property type="match status" value="1"/>
</dbReference>
<feature type="domain" description="ESPR" evidence="3">
    <location>
        <begin position="1"/>
        <end position="37"/>
    </location>
</feature>
<feature type="domain" description="Trimeric autotransporter adhesin YadA-like head" evidence="1">
    <location>
        <begin position="221"/>
        <end position="243"/>
    </location>
</feature>
<sequence length="1018" mass="103888">MNKIYRVIWSASSGAWIAVSEIAKSKGKTSTVKSSINRGFNFLVSKNKILNLSLLSLAMLSLASNLYAGQKVDMFGGDISIDHSIENTSKLKNLYLNNKNSTDWVQPQLILGANTARNEGAKFISQSLSSIDNTNTTKGVLGNSATVNRDSSLHTINLVENAASPDPLIHYYSVNDGNIKSGNYDNNGAVGVGSIAVGVAASAGGSYTVAVGKDSDAKTISAVAIGHASKALDNSDIAVGRDSTASGSHSIALGAESNAAGIKSVAMGNLAEAKGHDSLALGTRVEAAGMQAIAIGRFSKALSQQSIAMGVDSRALGERSIAIGSMSESYNKEAVALGNGARVDFDLAVALGASSTANRAAVVVTEAQDLKFHGIEYKGFAGQVNSSGMQVSIGSKGKERQLKNLAAGQITATSTDGINGSQLFASNVTIGNLANSTKNILGGNARIGTDGTLIMSDIGGTKKDTVHDAITSLANKPLTFAGNSGTPVAKKLGETLNIKGAGVKADDQYSAENIKTAVDANGDLIISMDKNLKADSLVLNGTNGKDGLTITGGKGAPGLDGKDGETRIIYETRDGKIIETATLNDGLKFKGNAGDSIAKKLNQELEIVGGMTDMTADAASSENLRTVNKDGKLALELSKNLTGLESVTVGDTLINNGGLTIKNGPSITAGGISAGGKVISNVGAGVKGGDAVNVDQLNAAKTKVKAGDNTTVAFDDKTNTYTVSSTGGTGIPDKPLTFVGNSGTPVAKKLGETMNIKGAGVKADDQYSAENIKTAVDANGDLIISMDKNLKADSLVLNGTNGKDGLTITGGKGAPGLNGTDGETRVIYETRDGKIIETATLNDGLKFKGNAGDSIAKKLNQELEIVGGMTDMTAGAASSENLRTVNKDGKLALELSKNLTGLESVTVGDTVINNAGLTINNGPSITAGGISAGDKVISNVGAGVKGGDAVNVDQLNQVAAASKVDVKEGKNVKVITKVNDDGSQEFTVATAAKVDFDKVTVGKVTLDKKTGDITGLSN</sequence>
<comment type="caution">
    <text evidence="4">The sequence shown here is derived from an EMBL/GenBank/DDBJ whole genome shotgun (WGS) entry which is preliminary data.</text>
</comment>
<dbReference type="InterPro" id="IPR008640">
    <property type="entry name" value="Adhesin_Head_dom"/>
</dbReference>
<dbReference type="Pfam" id="PF05662">
    <property type="entry name" value="YadA_stalk"/>
    <property type="match status" value="3"/>
</dbReference>
<feature type="domain" description="Trimeric autotransporter adhesin YadA-like head" evidence="1">
    <location>
        <begin position="189"/>
        <end position="215"/>
    </location>
</feature>
<dbReference type="Gene3D" id="6.10.250.2040">
    <property type="match status" value="2"/>
</dbReference>
<dbReference type="InterPro" id="IPR024973">
    <property type="entry name" value="ESPR"/>
</dbReference>
<evidence type="ECO:0000313" key="5">
    <source>
        <dbReference type="Proteomes" id="UP001243844"/>
    </source>
</evidence>
<evidence type="ECO:0000259" key="1">
    <source>
        <dbReference type="Pfam" id="PF05658"/>
    </source>
</evidence>
<feature type="domain" description="Trimeric autotransporter adhesin YadA-like head" evidence="1">
    <location>
        <begin position="304"/>
        <end position="325"/>
    </location>
</feature>
<organism evidence="4 5">
    <name type="scientific">Acinetobacter rudis</name>
    <dbReference type="NCBI Taxonomy" id="632955"/>
    <lineage>
        <taxon>Bacteria</taxon>
        <taxon>Pseudomonadati</taxon>
        <taxon>Pseudomonadota</taxon>
        <taxon>Gammaproteobacteria</taxon>
        <taxon>Moraxellales</taxon>
        <taxon>Moraxellaceae</taxon>
        <taxon>Acinetobacter</taxon>
    </lineage>
</organism>
<protein>
    <submittedName>
        <fullName evidence="4">ESPR-type extended signal peptide-containing protein</fullName>
    </submittedName>
</protein>
<gene>
    <name evidence="4" type="ORF">RFH47_11885</name>
</gene>
<dbReference type="SUPFAM" id="SSF101967">
    <property type="entry name" value="Adhesin YadA, collagen-binding domain"/>
    <property type="match status" value="4"/>
</dbReference>
<feature type="domain" description="Trimeric autotransporter adhesin YadA-like head" evidence="1">
    <location>
        <begin position="273"/>
        <end position="299"/>
    </location>
</feature>